<organism evidence="6 7">
    <name type="scientific">Laceyella sacchari</name>
    <name type="common">Thermoactinomyces thalpophilus</name>
    <dbReference type="NCBI Taxonomy" id="37482"/>
    <lineage>
        <taxon>Bacteria</taxon>
        <taxon>Bacillati</taxon>
        <taxon>Bacillota</taxon>
        <taxon>Bacilli</taxon>
        <taxon>Bacillales</taxon>
        <taxon>Thermoactinomycetaceae</taxon>
        <taxon>Laceyella</taxon>
    </lineage>
</organism>
<keyword evidence="4" id="KW-0443">Lipid metabolism</keyword>
<dbReference type="PANTHER" id="PTHR37323:SF1">
    <property type="entry name" value="L-ORNITHINE N(ALPHA)-ACYLTRANSFERASE"/>
    <property type="match status" value="1"/>
</dbReference>
<dbReference type="EMBL" id="CP103866">
    <property type="protein sequence ID" value="UWE02273.1"/>
    <property type="molecule type" value="Genomic_DNA"/>
</dbReference>
<evidence type="ECO:0000313" key="6">
    <source>
        <dbReference type="EMBL" id="UWE02273.1"/>
    </source>
</evidence>
<comment type="pathway">
    <text evidence="1">Lipid metabolism.</text>
</comment>
<evidence type="ECO:0000256" key="2">
    <source>
        <dbReference type="ARBA" id="ARBA00022516"/>
    </source>
</evidence>
<gene>
    <name evidence="6" type="ORF">NYR52_08675</name>
</gene>
<evidence type="ECO:0000256" key="5">
    <source>
        <dbReference type="ARBA" id="ARBA00023315"/>
    </source>
</evidence>
<dbReference type="InterPro" id="IPR016181">
    <property type="entry name" value="Acyl_CoA_acyltransferase"/>
</dbReference>
<dbReference type="Gene3D" id="3.40.630.30">
    <property type="match status" value="1"/>
</dbReference>
<evidence type="ECO:0000313" key="7">
    <source>
        <dbReference type="Proteomes" id="UP001058650"/>
    </source>
</evidence>
<reference evidence="6" key="1">
    <citation type="submission" date="2022-08" db="EMBL/GenBank/DDBJ databases">
        <title>The complete genome sequence of the thermophilic bacterium Laceyella sacchari FBKL4.010 reveals the basis for tetramethylpyrazine biosynthesis in Moutai-flavor Daqu.</title>
        <authorList>
            <person name="Li D."/>
            <person name="Huang W."/>
            <person name="Wang C."/>
            <person name="Qiu S."/>
        </authorList>
    </citation>
    <scope>NUCLEOTIDE SEQUENCE</scope>
    <source>
        <strain evidence="6">FBKL4.014</strain>
    </source>
</reference>
<dbReference type="Proteomes" id="UP001058650">
    <property type="component" value="Chromosome"/>
</dbReference>
<keyword evidence="5 6" id="KW-0012">Acyltransferase</keyword>
<dbReference type="PANTHER" id="PTHR37323">
    <property type="entry name" value="GCN5-RELATED N-ACETYLTRANSFERASE"/>
    <property type="match status" value="1"/>
</dbReference>
<dbReference type="SUPFAM" id="SSF55729">
    <property type="entry name" value="Acyl-CoA N-acyltransferases (Nat)"/>
    <property type="match status" value="1"/>
</dbReference>
<keyword evidence="2" id="KW-0444">Lipid biosynthesis</keyword>
<dbReference type="GO" id="GO:0016746">
    <property type="term" value="F:acyltransferase activity"/>
    <property type="evidence" value="ECO:0007669"/>
    <property type="project" value="UniProtKB-KW"/>
</dbReference>
<accession>A0ABY5TYN0</accession>
<dbReference type="InterPro" id="IPR052351">
    <property type="entry name" value="Ornithine_N-alpha-AT"/>
</dbReference>
<dbReference type="Pfam" id="PF13444">
    <property type="entry name" value="Acetyltransf_5"/>
    <property type="match status" value="1"/>
</dbReference>
<evidence type="ECO:0000256" key="3">
    <source>
        <dbReference type="ARBA" id="ARBA00022679"/>
    </source>
</evidence>
<evidence type="ECO:0000256" key="1">
    <source>
        <dbReference type="ARBA" id="ARBA00005189"/>
    </source>
</evidence>
<protein>
    <submittedName>
        <fullName evidence="6">GNAT family N-acetyltransferase</fullName>
        <ecNumber evidence="6">2.3.1.-</ecNumber>
    </submittedName>
</protein>
<dbReference type="EC" id="2.3.1.-" evidence="6"/>
<keyword evidence="7" id="KW-1185">Reference proteome</keyword>
<keyword evidence="3 6" id="KW-0808">Transferase</keyword>
<sequence length="251" mass="28864">MDMKPSALIVKLAETAEELEQVFRLRYQTFVEEGKLASLENEERMEMDEYDPFCDHLIVVDTDRGKVVGTYRMLPGEKAIQCNGFYSETEFDLASFAAYKAATLEVGRSCIDRDYRTGQVIQLLWAGIADYIKESRHKYVVGCVSVPIHEPRQISELYSMLCHEGVVTDRYRIRPLPSHAIAGLKCLNATEFNMREVYRNLPPLLKGYKWLGAEIAGEPIYDPIFRSTDFFVVLETAKMTKRYQRRFMGGV</sequence>
<evidence type="ECO:0000256" key="4">
    <source>
        <dbReference type="ARBA" id="ARBA00023098"/>
    </source>
</evidence>
<name>A0ABY5TYN0_LACSH</name>
<dbReference type="RefSeq" id="WP_259435463.1">
    <property type="nucleotide sequence ID" value="NZ_CP103866.1"/>
</dbReference>
<proteinExistence type="predicted"/>